<organism evidence="1 2">
    <name type="scientific">Siminovitchia thermophila</name>
    <dbReference type="NCBI Taxonomy" id="1245522"/>
    <lineage>
        <taxon>Bacteria</taxon>
        <taxon>Bacillati</taxon>
        <taxon>Bacillota</taxon>
        <taxon>Bacilli</taxon>
        <taxon>Bacillales</taxon>
        <taxon>Bacillaceae</taxon>
        <taxon>Siminovitchia</taxon>
    </lineage>
</organism>
<dbReference type="EMBL" id="JAFBFH010000062">
    <property type="protein sequence ID" value="MBM7717638.1"/>
    <property type="molecule type" value="Genomic_DNA"/>
</dbReference>
<protein>
    <submittedName>
        <fullName evidence="1">Uncharacterized protein</fullName>
    </submittedName>
</protein>
<accession>A0ABS2RD93</accession>
<proteinExistence type="predicted"/>
<dbReference type="Proteomes" id="UP000823485">
    <property type="component" value="Unassembled WGS sequence"/>
</dbReference>
<keyword evidence="2" id="KW-1185">Reference proteome</keyword>
<evidence type="ECO:0000313" key="2">
    <source>
        <dbReference type="Proteomes" id="UP000823485"/>
    </source>
</evidence>
<reference evidence="1 2" key="1">
    <citation type="submission" date="2021-01" db="EMBL/GenBank/DDBJ databases">
        <title>Genomic Encyclopedia of Type Strains, Phase IV (KMG-IV): sequencing the most valuable type-strain genomes for metagenomic binning, comparative biology and taxonomic classification.</title>
        <authorList>
            <person name="Goeker M."/>
        </authorList>
    </citation>
    <scope>NUCLEOTIDE SEQUENCE [LARGE SCALE GENOMIC DNA]</scope>
    <source>
        <strain evidence="1 2">DSM 105453</strain>
    </source>
</reference>
<gene>
    <name evidence="1" type="ORF">JOC94_004669</name>
</gene>
<comment type="caution">
    <text evidence="1">The sequence shown here is derived from an EMBL/GenBank/DDBJ whole genome shotgun (WGS) entry which is preliminary data.</text>
</comment>
<evidence type="ECO:0000313" key="1">
    <source>
        <dbReference type="EMBL" id="MBM7717638.1"/>
    </source>
</evidence>
<sequence>MEIEKAKSDIIYFAENGLALKLLDSQKGLLRQYQKGEVILCGKGLKGEVVKTVIKKHKILCRGPVKSNRNTK</sequence>
<dbReference type="RefSeq" id="WP_205180387.1">
    <property type="nucleotide sequence ID" value="NZ_JAFBFH010000062.1"/>
</dbReference>
<name>A0ABS2RD93_9BACI</name>